<evidence type="ECO:0000313" key="2">
    <source>
        <dbReference type="Proteomes" id="UP000004095"/>
    </source>
</evidence>
<keyword evidence="2" id="KW-1185">Reference proteome</keyword>
<organism evidence="1 2">
    <name type="scientific">Microscilla marina ATCC 23134</name>
    <dbReference type="NCBI Taxonomy" id="313606"/>
    <lineage>
        <taxon>Bacteria</taxon>
        <taxon>Pseudomonadati</taxon>
        <taxon>Bacteroidota</taxon>
        <taxon>Cytophagia</taxon>
        <taxon>Cytophagales</taxon>
        <taxon>Microscillaceae</taxon>
        <taxon>Microscilla</taxon>
    </lineage>
</organism>
<dbReference type="eggNOG" id="ENOG5033JHJ">
    <property type="taxonomic scope" value="Bacteria"/>
</dbReference>
<evidence type="ECO:0000313" key="1">
    <source>
        <dbReference type="EMBL" id="EAY31870.1"/>
    </source>
</evidence>
<sequence length="119" mass="13753">MSNSLINSLQNIDEVKPLGQEPNDVACFEELREVLKKHQKLDRFGLCLLHKHFDVNEDEILVESCDVKNRTLTIQPEKTAAEARSNETLLETNWRFSEDDKEGIEAFSAILICREQRHS</sequence>
<dbReference type="OrthoDB" id="4272688at2"/>
<accession>A1ZC68</accession>
<dbReference type="Proteomes" id="UP000004095">
    <property type="component" value="Unassembled WGS sequence"/>
</dbReference>
<name>A1ZC68_MICM2</name>
<protein>
    <submittedName>
        <fullName evidence="1">Uncharacterized protein</fullName>
    </submittedName>
</protein>
<gene>
    <name evidence="1" type="ORF">M23134_01899</name>
</gene>
<dbReference type="EMBL" id="AAWS01000001">
    <property type="protein sequence ID" value="EAY31870.1"/>
    <property type="molecule type" value="Genomic_DNA"/>
</dbReference>
<dbReference type="RefSeq" id="WP_002692628.1">
    <property type="nucleotide sequence ID" value="NZ_AAWS01000001.1"/>
</dbReference>
<comment type="caution">
    <text evidence="1">The sequence shown here is derived from an EMBL/GenBank/DDBJ whole genome shotgun (WGS) entry which is preliminary data.</text>
</comment>
<reference evidence="1 2" key="1">
    <citation type="submission" date="2007-01" db="EMBL/GenBank/DDBJ databases">
        <authorList>
            <person name="Haygood M."/>
            <person name="Podell S."/>
            <person name="Anderson C."/>
            <person name="Hopkinson B."/>
            <person name="Roe K."/>
            <person name="Barbeau K."/>
            <person name="Gaasterland T."/>
            <person name="Ferriera S."/>
            <person name="Johnson J."/>
            <person name="Kravitz S."/>
            <person name="Beeson K."/>
            <person name="Sutton G."/>
            <person name="Rogers Y.-H."/>
            <person name="Friedman R."/>
            <person name="Frazier M."/>
            <person name="Venter J.C."/>
        </authorList>
    </citation>
    <scope>NUCLEOTIDE SEQUENCE [LARGE SCALE GENOMIC DNA]</scope>
    <source>
        <strain evidence="1 2">ATCC 23134</strain>
    </source>
</reference>
<dbReference type="AlphaFoldDB" id="A1ZC68"/>
<proteinExistence type="predicted"/>